<dbReference type="InterPro" id="IPR054722">
    <property type="entry name" value="PolX-like_BBD"/>
</dbReference>
<keyword evidence="1" id="KW-0863">Zinc-finger</keyword>
<evidence type="ECO:0000256" key="2">
    <source>
        <dbReference type="SAM" id="Coils"/>
    </source>
</evidence>
<comment type="caution">
    <text evidence="5">The sequence shown here is derived from an EMBL/GenBank/DDBJ whole genome shotgun (WGS) entry which is preliminary data.</text>
</comment>
<dbReference type="InterPro" id="IPR036875">
    <property type="entry name" value="Znf_CCHC_sf"/>
</dbReference>
<evidence type="ECO:0000256" key="3">
    <source>
        <dbReference type="SAM" id="MobiDB-lite"/>
    </source>
</evidence>
<feature type="region of interest" description="Disordered" evidence="3">
    <location>
        <begin position="321"/>
        <end position="341"/>
    </location>
</feature>
<dbReference type="PANTHER" id="PTHR35317">
    <property type="entry name" value="OS04G0629600 PROTEIN"/>
    <property type="match status" value="1"/>
</dbReference>
<keyword evidence="2" id="KW-0175">Coiled coil</keyword>
<evidence type="ECO:0000259" key="4">
    <source>
        <dbReference type="PROSITE" id="PS50158"/>
    </source>
</evidence>
<gene>
    <name evidence="5" type="ORF">CK203_030606</name>
</gene>
<dbReference type="SUPFAM" id="SSF57756">
    <property type="entry name" value="Retrovirus zinc finger-like domains"/>
    <property type="match status" value="1"/>
</dbReference>
<keyword evidence="1" id="KW-0479">Metal-binding</keyword>
<evidence type="ECO:0000313" key="6">
    <source>
        <dbReference type="Proteomes" id="UP000288805"/>
    </source>
</evidence>
<feature type="coiled-coil region" evidence="2">
    <location>
        <begin position="404"/>
        <end position="445"/>
    </location>
</feature>
<sequence>MEPHQEGASIGRPPFLIGENYSHWKVRMQYFLKMQSEKVWNTVEFGWSPPKVLDREGRPTNVIKPKLEWDRSENEASENNARAMYSIFNAISTDEFRRIATCTSTKEAWDILQVTHEGTNAVKVSKLQMLTSRFETIRMDDHETFGEFNAKLMDIVNSSFNLGEPISNSKVVRKILRSLPERFRAKVTAVEESKDVDSLKIDELVGSLQTFEMTLVSPRKAKGIALKVIKEESLSFESEDDEKMSEGELTKFAKKIKKYMKFRKAKKESNDGKKWRNSIGKEKKMEKDVKKELKIECFKCGGKGHYAFECPSKKKDKKAMQVTWSDSESNQSSEKESNGSEECTNFIAFVASVNEEPLLKEASSESSELSDSNDDDMSFDTAYETLYKECLSLKQEQVKWKASKKILTNEVDVLKGENKALLDKIAFLENEHLEVKEKCDVLKSEIQMFKDALSLRKEELHPSSKRLNELINSGRKSFDKRGLGFLGENATLSSSKTVFVKPCEKESPKKTQSQIKFHCNHCGKMGHTFDRCYARLFDNFQRRLTNLMNECHALKNRLLNENKRVSKKSSKISHNGELKGSTLNEKTKISNVKQIWVKKNELKCFVVHTALRAIESHSWYLDSGCSHHMTGNKSLFTSFTEFDGGNVTFGDGNMARVKGKGTTCAPNIPNLEEVLYVEDLKANLISISQMCENEFNVQFSQNLCKVFDLNDVCVMIGLRTCDNFYVVSQKSPSSSSLVCGSSKIACVNHLLKHRLLQNEKENPIVKVRIDKGRKFDDANVVDRLKNHVLHSRSKHVDIKHHFIQDLVEDKIVSLEFFLMEGQIANNVTKPLDVSRFESLRSPIGLYTLY</sequence>
<dbReference type="EMBL" id="QGNW01000088">
    <property type="protein sequence ID" value="RVW99314.1"/>
    <property type="molecule type" value="Genomic_DNA"/>
</dbReference>
<dbReference type="GO" id="GO:0008270">
    <property type="term" value="F:zinc ion binding"/>
    <property type="evidence" value="ECO:0007669"/>
    <property type="project" value="UniProtKB-KW"/>
</dbReference>
<proteinExistence type="predicted"/>
<reference evidence="5 6" key="1">
    <citation type="journal article" date="2018" name="PLoS Genet.">
        <title>Population sequencing reveals clonal diversity and ancestral inbreeding in the grapevine cultivar Chardonnay.</title>
        <authorList>
            <person name="Roach M.J."/>
            <person name="Johnson D.L."/>
            <person name="Bohlmann J."/>
            <person name="van Vuuren H.J."/>
            <person name="Jones S.J."/>
            <person name="Pretorius I.S."/>
            <person name="Schmidt S.A."/>
            <person name="Borneman A.R."/>
        </authorList>
    </citation>
    <scope>NUCLEOTIDE SEQUENCE [LARGE SCALE GENOMIC DNA]</scope>
    <source>
        <strain evidence="6">cv. Chardonnay</strain>
        <tissue evidence="5">Leaf</tissue>
    </source>
</reference>
<dbReference type="SMART" id="SM00343">
    <property type="entry name" value="ZnF_C2HC"/>
    <property type="match status" value="2"/>
</dbReference>
<feature type="domain" description="CCHC-type" evidence="4">
    <location>
        <begin position="297"/>
        <end position="312"/>
    </location>
</feature>
<dbReference type="Pfam" id="PF22936">
    <property type="entry name" value="Pol_BBD"/>
    <property type="match status" value="1"/>
</dbReference>
<dbReference type="Gene3D" id="4.10.60.10">
    <property type="entry name" value="Zinc finger, CCHC-type"/>
    <property type="match status" value="1"/>
</dbReference>
<keyword evidence="1" id="KW-0862">Zinc</keyword>
<dbReference type="GO" id="GO:0003676">
    <property type="term" value="F:nucleic acid binding"/>
    <property type="evidence" value="ECO:0007669"/>
    <property type="project" value="InterPro"/>
</dbReference>
<name>A0A438IRH8_VITVI</name>
<dbReference type="PANTHER" id="PTHR35317:SF35">
    <property type="entry name" value="DUF4219 DOMAIN-CONTAINING PROTEIN"/>
    <property type="match status" value="1"/>
</dbReference>
<evidence type="ECO:0000313" key="5">
    <source>
        <dbReference type="EMBL" id="RVW99314.1"/>
    </source>
</evidence>
<organism evidence="5 6">
    <name type="scientific">Vitis vinifera</name>
    <name type="common">Grape</name>
    <dbReference type="NCBI Taxonomy" id="29760"/>
    <lineage>
        <taxon>Eukaryota</taxon>
        <taxon>Viridiplantae</taxon>
        <taxon>Streptophyta</taxon>
        <taxon>Embryophyta</taxon>
        <taxon>Tracheophyta</taxon>
        <taxon>Spermatophyta</taxon>
        <taxon>Magnoliopsida</taxon>
        <taxon>eudicotyledons</taxon>
        <taxon>Gunneridae</taxon>
        <taxon>Pentapetalae</taxon>
        <taxon>rosids</taxon>
        <taxon>Vitales</taxon>
        <taxon>Vitaceae</taxon>
        <taxon>Viteae</taxon>
        <taxon>Vitis</taxon>
    </lineage>
</organism>
<dbReference type="PROSITE" id="PS50158">
    <property type="entry name" value="ZF_CCHC"/>
    <property type="match status" value="1"/>
</dbReference>
<dbReference type="AlphaFoldDB" id="A0A438IRH8"/>
<evidence type="ECO:0000256" key="1">
    <source>
        <dbReference type="PROSITE-ProRule" id="PRU00047"/>
    </source>
</evidence>
<feature type="coiled-coil region" evidence="2">
    <location>
        <begin position="537"/>
        <end position="564"/>
    </location>
</feature>
<dbReference type="Pfam" id="PF14223">
    <property type="entry name" value="Retrotran_gag_2"/>
    <property type="match status" value="1"/>
</dbReference>
<accession>A0A438IRH8</accession>
<dbReference type="Pfam" id="PF00098">
    <property type="entry name" value="zf-CCHC"/>
    <property type="match status" value="1"/>
</dbReference>
<dbReference type="Proteomes" id="UP000288805">
    <property type="component" value="Unassembled WGS sequence"/>
</dbReference>
<protein>
    <recommendedName>
        <fullName evidence="4">CCHC-type domain-containing protein</fullName>
    </recommendedName>
</protein>
<dbReference type="InterPro" id="IPR001878">
    <property type="entry name" value="Znf_CCHC"/>
</dbReference>